<evidence type="ECO:0000313" key="2">
    <source>
        <dbReference type="EMBL" id="KAH7069321.1"/>
    </source>
</evidence>
<feature type="region of interest" description="Disordered" evidence="1">
    <location>
        <begin position="1"/>
        <end position="100"/>
    </location>
</feature>
<dbReference type="PANTHER" id="PTHR37540">
    <property type="entry name" value="TRANSCRIPTION FACTOR (ACR-2), PUTATIVE-RELATED-RELATED"/>
    <property type="match status" value="1"/>
</dbReference>
<comment type="caution">
    <text evidence="2">The sequence shown here is derived from an EMBL/GenBank/DDBJ whole genome shotgun (WGS) entry which is preliminary data.</text>
</comment>
<dbReference type="Proteomes" id="UP000813461">
    <property type="component" value="Unassembled WGS sequence"/>
</dbReference>
<name>A0A8K0QUK7_9PLEO</name>
<protein>
    <recommendedName>
        <fullName evidence="4">Transcription factor domain-containing protein</fullName>
    </recommendedName>
</protein>
<sequence length="696" mass="77099">MDGQREAANGRPRAPPTVPIQQDFLFVDAAQAKTSRQGRRNARSFVMQKARRERPWSTSKHAAKQRKSPESTSPKSAGTPESLLTPNTATPSPPILLNQSDYFPSLERQPYALSNGELCPDCQILLCRPGQRLCPRCLLLRPANPAEDPNNSLFDPFQASSVEINGSVSELLEHFVSEMAPGIIAVDIRHRSTLMRSDWFGTAISNPGFMHSLLCTIALHLYIVGRGSIETILHHRAQAIAAINAAISHPDVNVGISDANIGAVFNLLTVEEGLLLPLFEQERLDEDQPNQRAIHMNGLRRMVQLRGGLMAISSNRILQAFILWHSTAHAIASFEAPNPSTLDFISHASFPRHPPGYRSNISQHLIDYCRHAGVKESLTELVESVLILIADLNVWFGDPNSPLDPLDIQNFSCVLECMLLKWLRENEHLITPLEDALCVALLIFTVRTTEAMKRPSDVHLLHFAASKRLEKALNCTVRSEWQYCPDLLLWILSIGAISAEGSPESNWFVYQISLACSEFGILSPEALLARLHLCGWVSYKLNEAVRYLWGRIVNLRLEPYFEPPSKAEDANSPVGPLQHHVAEPDFVEWENIDWAALSLGIDTPNMVYTPGSTGSVGLEQPMNFNNATLEGTGEHMYGPGSGMPGYGFACSASSTSTITAQDQGRRIYFMTNRKLCWPSNDGLIRPRPLAATRLGS</sequence>
<dbReference type="PANTHER" id="PTHR37540:SF5">
    <property type="entry name" value="TRANSCRIPTION FACTOR DOMAIN-CONTAINING PROTEIN"/>
    <property type="match status" value="1"/>
</dbReference>
<keyword evidence="3" id="KW-1185">Reference proteome</keyword>
<dbReference type="OrthoDB" id="4159781at2759"/>
<reference evidence="2" key="1">
    <citation type="journal article" date="2021" name="Nat. Commun.">
        <title>Genetic determinants of endophytism in the Arabidopsis root mycobiome.</title>
        <authorList>
            <person name="Mesny F."/>
            <person name="Miyauchi S."/>
            <person name="Thiergart T."/>
            <person name="Pickel B."/>
            <person name="Atanasova L."/>
            <person name="Karlsson M."/>
            <person name="Huettel B."/>
            <person name="Barry K.W."/>
            <person name="Haridas S."/>
            <person name="Chen C."/>
            <person name="Bauer D."/>
            <person name="Andreopoulos W."/>
            <person name="Pangilinan J."/>
            <person name="LaButti K."/>
            <person name="Riley R."/>
            <person name="Lipzen A."/>
            <person name="Clum A."/>
            <person name="Drula E."/>
            <person name="Henrissat B."/>
            <person name="Kohler A."/>
            <person name="Grigoriev I.V."/>
            <person name="Martin F.M."/>
            <person name="Hacquard S."/>
        </authorList>
    </citation>
    <scope>NUCLEOTIDE SEQUENCE</scope>
    <source>
        <strain evidence="2">MPI-SDFR-AT-0120</strain>
    </source>
</reference>
<dbReference type="AlphaFoldDB" id="A0A8K0QUK7"/>
<evidence type="ECO:0000256" key="1">
    <source>
        <dbReference type="SAM" id="MobiDB-lite"/>
    </source>
</evidence>
<accession>A0A8K0QUK7</accession>
<dbReference type="EMBL" id="JAGMVJ010000030">
    <property type="protein sequence ID" value="KAH7069321.1"/>
    <property type="molecule type" value="Genomic_DNA"/>
</dbReference>
<proteinExistence type="predicted"/>
<gene>
    <name evidence="2" type="ORF">FB567DRAFT_245606</name>
</gene>
<evidence type="ECO:0000313" key="3">
    <source>
        <dbReference type="Proteomes" id="UP000813461"/>
    </source>
</evidence>
<evidence type="ECO:0008006" key="4">
    <source>
        <dbReference type="Google" id="ProtNLM"/>
    </source>
</evidence>
<organism evidence="2 3">
    <name type="scientific">Paraphoma chrysanthemicola</name>
    <dbReference type="NCBI Taxonomy" id="798071"/>
    <lineage>
        <taxon>Eukaryota</taxon>
        <taxon>Fungi</taxon>
        <taxon>Dikarya</taxon>
        <taxon>Ascomycota</taxon>
        <taxon>Pezizomycotina</taxon>
        <taxon>Dothideomycetes</taxon>
        <taxon>Pleosporomycetidae</taxon>
        <taxon>Pleosporales</taxon>
        <taxon>Pleosporineae</taxon>
        <taxon>Phaeosphaeriaceae</taxon>
        <taxon>Paraphoma</taxon>
    </lineage>
</organism>